<reference evidence="2" key="1">
    <citation type="submission" date="2019-10" db="EMBL/GenBank/DDBJ databases">
        <title>The sequence and de novo assembly of the wild yak genome.</title>
        <authorList>
            <person name="Liu Y."/>
        </authorList>
    </citation>
    <scope>NUCLEOTIDE SEQUENCE [LARGE SCALE GENOMIC DNA]</scope>
    <source>
        <strain evidence="2">WY2019</strain>
    </source>
</reference>
<comment type="caution">
    <text evidence="2">The sequence shown here is derived from an EMBL/GenBank/DDBJ whole genome shotgun (WGS) entry which is preliminary data.</text>
</comment>
<proteinExistence type="predicted"/>
<evidence type="ECO:0000256" key="1">
    <source>
        <dbReference type="SAM" id="MobiDB-lite"/>
    </source>
</evidence>
<dbReference type="AlphaFoldDB" id="A0A6B0RB77"/>
<accession>A0A6B0RB77</accession>
<feature type="region of interest" description="Disordered" evidence="1">
    <location>
        <begin position="1"/>
        <end position="38"/>
    </location>
</feature>
<name>A0A6B0RB77_9CETA</name>
<keyword evidence="3" id="KW-1185">Reference proteome</keyword>
<organism evidence="2 3">
    <name type="scientific">Bos mutus</name>
    <name type="common">wild yak</name>
    <dbReference type="NCBI Taxonomy" id="72004"/>
    <lineage>
        <taxon>Eukaryota</taxon>
        <taxon>Metazoa</taxon>
        <taxon>Chordata</taxon>
        <taxon>Craniata</taxon>
        <taxon>Vertebrata</taxon>
        <taxon>Euteleostomi</taxon>
        <taxon>Mammalia</taxon>
        <taxon>Eutheria</taxon>
        <taxon>Laurasiatheria</taxon>
        <taxon>Artiodactyla</taxon>
        <taxon>Ruminantia</taxon>
        <taxon>Pecora</taxon>
        <taxon>Bovidae</taxon>
        <taxon>Bovinae</taxon>
        <taxon>Bos</taxon>
    </lineage>
</organism>
<gene>
    <name evidence="2" type="ORF">E5288_WYG009368</name>
</gene>
<evidence type="ECO:0000313" key="2">
    <source>
        <dbReference type="EMBL" id="MXQ86532.1"/>
    </source>
</evidence>
<protein>
    <submittedName>
        <fullName evidence="2">Uncharacterized protein</fullName>
    </submittedName>
</protein>
<sequence length="66" mass="6973">MQMSARRILSKGPVTGSKSDDGSSGALSPTEHAGSGKRGLLEELLASWTRVVCDGRDADLLPRCED</sequence>
<dbReference type="EMBL" id="VBQZ03000033">
    <property type="protein sequence ID" value="MXQ86532.1"/>
    <property type="molecule type" value="Genomic_DNA"/>
</dbReference>
<dbReference type="Proteomes" id="UP000322234">
    <property type="component" value="Unassembled WGS sequence"/>
</dbReference>
<evidence type="ECO:0000313" key="3">
    <source>
        <dbReference type="Proteomes" id="UP000322234"/>
    </source>
</evidence>